<dbReference type="InterPro" id="IPR008042">
    <property type="entry name" value="Retrotrans_Pao"/>
</dbReference>
<dbReference type="PANTHER" id="PTHR22955">
    <property type="entry name" value="RETROTRANSPOSON"/>
    <property type="match status" value="1"/>
</dbReference>
<dbReference type="PANTHER" id="PTHR22955:SF67">
    <property type="entry name" value="ASPARTIC PUTATIVE DOMAIN-CONTAINING PROTEIN-RELATED"/>
    <property type="match status" value="1"/>
</dbReference>
<dbReference type="EMBL" id="JBBPFD010000007">
    <property type="protein sequence ID" value="KAK7918661.1"/>
    <property type="molecule type" value="Genomic_DNA"/>
</dbReference>
<gene>
    <name evidence="2" type="ORF">WMY93_009945</name>
</gene>
<accession>A0AAW0PBP0</accession>
<dbReference type="Pfam" id="PF05380">
    <property type="entry name" value="Peptidase_A17"/>
    <property type="match status" value="1"/>
</dbReference>
<evidence type="ECO:0000313" key="3">
    <source>
        <dbReference type="Proteomes" id="UP001460270"/>
    </source>
</evidence>
<reference evidence="3" key="1">
    <citation type="submission" date="2024-04" db="EMBL/GenBank/DDBJ databases">
        <title>Salinicola lusitanus LLJ914,a marine bacterium isolated from the Okinawa Trough.</title>
        <authorList>
            <person name="Li J."/>
        </authorList>
    </citation>
    <scope>NUCLEOTIDE SEQUENCE [LARGE SCALE GENOMIC DNA]</scope>
</reference>
<name>A0AAW0PBP0_9GOBI</name>
<sequence>MKPWVYSAQSGRKKPRDEKTEQPKFMILPNQLTEDDNKALGLGYTIDDDKLHVMSAVNFSKKKKDAPWRAFQEAKVKYCLEEDTWDAALSKELREDAIKLLEEYAVLSQLRFTRSLTPLDPCAQPIGITFSDGSEHAYGAVMYLRWSCSDCVVVRLESKAKLTPLDHKGDPVKAEMCGAVFAARLKNYFQRHCRIDVEKWFHLVDSQTVLGAIQRESYGYQTFFANRIGEIQSSTNVDDWWWIPGPVNIADIITEGQS</sequence>
<dbReference type="AlphaFoldDB" id="A0AAW0PBP0"/>
<proteinExistence type="predicted"/>
<protein>
    <submittedName>
        <fullName evidence="2">Uncharacterized protein</fullName>
    </submittedName>
</protein>
<evidence type="ECO:0000313" key="2">
    <source>
        <dbReference type="EMBL" id="KAK7918661.1"/>
    </source>
</evidence>
<evidence type="ECO:0000256" key="1">
    <source>
        <dbReference type="SAM" id="MobiDB-lite"/>
    </source>
</evidence>
<keyword evidence="3" id="KW-1185">Reference proteome</keyword>
<organism evidence="2 3">
    <name type="scientific">Mugilogobius chulae</name>
    <name type="common">yellowstripe goby</name>
    <dbReference type="NCBI Taxonomy" id="88201"/>
    <lineage>
        <taxon>Eukaryota</taxon>
        <taxon>Metazoa</taxon>
        <taxon>Chordata</taxon>
        <taxon>Craniata</taxon>
        <taxon>Vertebrata</taxon>
        <taxon>Euteleostomi</taxon>
        <taxon>Actinopterygii</taxon>
        <taxon>Neopterygii</taxon>
        <taxon>Teleostei</taxon>
        <taxon>Neoteleostei</taxon>
        <taxon>Acanthomorphata</taxon>
        <taxon>Gobiaria</taxon>
        <taxon>Gobiiformes</taxon>
        <taxon>Gobioidei</taxon>
        <taxon>Gobiidae</taxon>
        <taxon>Gobionellinae</taxon>
        <taxon>Mugilogobius</taxon>
    </lineage>
</organism>
<feature type="region of interest" description="Disordered" evidence="1">
    <location>
        <begin position="1"/>
        <end position="23"/>
    </location>
</feature>
<comment type="caution">
    <text evidence="2">The sequence shown here is derived from an EMBL/GenBank/DDBJ whole genome shotgun (WGS) entry which is preliminary data.</text>
</comment>
<dbReference type="Proteomes" id="UP001460270">
    <property type="component" value="Unassembled WGS sequence"/>
</dbReference>